<gene>
    <name evidence="3" type="ORF">LVJ94_17235</name>
</gene>
<dbReference type="SMART" id="SM00382">
    <property type="entry name" value="AAA"/>
    <property type="match status" value="1"/>
</dbReference>
<dbReference type="Gene3D" id="3.40.50.300">
    <property type="entry name" value="P-loop containing nucleotide triphosphate hydrolases"/>
    <property type="match status" value="1"/>
</dbReference>
<feature type="region of interest" description="Disordered" evidence="1">
    <location>
        <begin position="243"/>
        <end position="267"/>
    </location>
</feature>
<accession>A0ABZ2LIH9</accession>
<dbReference type="InterPro" id="IPR003593">
    <property type="entry name" value="AAA+_ATPase"/>
</dbReference>
<evidence type="ECO:0000313" key="4">
    <source>
        <dbReference type="Proteomes" id="UP001374803"/>
    </source>
</evidence>
<organism evidence="3 4">
    <name type="scientific">Pendulispora rubella</name>
    <dbReference type="NCBI Taxonomy" id="2741070"/>
    <lineage>
        <taxon>Bacteria</taxon>
        <taxon>Pseudomonadati</taxon>
        <taxon>Myxococcota</taxon>
        <taxon>Myxococcia</taxon>
        <taxon>Myxococcales</taxon>
        <taxon>Sorangiineae</taxon>
        <taxon>Pendulisporaceae</taxon>
        <taxon>Pendulispora</taxon>
    </lineage>
</organism>
<evidence type="ECO:0000313" key="3">
    <source>
        <dbReference type="EMBL" id="WXB08966.1"/>
    </source>
</evidence>
<keyword evidence="3" id="KW-0067">ATP-binding</keyword>
<dbReference type="InterPro" id="IPR002611">
    <property type="entry name" value="IstB_ATP-bd"/>
</dbReference>
<dbReference type="Proteomes" id="UP001374803">
    <property type="component" value="Chromosome"/>
</dbReference>
<dbReference type="PIRSF" id="PIRSF003073">
    <property type="entry name" value="DNAC_TnpB_IstB"/>
    <property type="match status" value="1"/>
</dbReference>
<keyword evidence="3" id="KW-0547">Nucleotide-binding</keyword>
<dbReference type="GO" id="GO:0005524">
    <property type="term" value="F:ATP binding"/>
    <property type="evidence" value="ECO:0007669"/>
    <property type="project" value="UniProtKB-KW"/>
</dbReference>
<sequence length="267" mass="30741">MKKQDRTNPNDPQERLRRLGLHGLLTRWAEIANEPWLERLLAIEEQERMKRSLERRIRTARIGAFKNMADFDWTWPKTIEREAVEELFGFGFADEGVNAILLGPNGVGKTMILRNLAHQAVLRGHTVCFTTASDMLADLADLASRDTSHALNRRLRRYTKPKILCVDEVGYLSYDNRYTDLFFEVVSRRYDGPVSIVLSTNKPFGEWSTVFLHAACVVTLVDRLLHRAEVLSIEGDSYRLKEAKDRTATARARRPRKRDTSPEHAHP</sequence>
<feature type="domain" description="AAA+ ATPase" evidence="2">
    <location>
        <begin position="95"/>
        <end position="225"/>
    </location>
</feature>
<dbReference type="SUPFAM" id="SSF52540">
    <property type="entry name" value="P-loop containing nucleoside triphosphate hydrolases"/>
    <property type="match status" value="1"/>
</dbReference>
<dbReference type="InterPro" id="IPR028350">
    <property type="entry name" value="DNAC/IstB-like"/>
</dbReference>
<dbReference type="InterPro" id="IPR027417">
    <property type="entry name" value="P-loop_NTPase"/>
</dbReference>
<proteinExistence type="predicted"/>
<evidence type="ECO:0000256" key="1">
    <source>
        <dbReference type="SAM" id="MobiDB-lite"/>
    </source>
</evidence>
<reference evidence="3" key="1">
    <citation type="submission" date="2021-12" db="EMBL/GenBank/DDBJ databases">
        <title>Discovery of the Pendulisporaceae a myxobacterial family with distinct sporulation behavior and unique specialized metabolism.</title>
        <authorList>
            <person name="Garcia R."/>
            <person name="Popoff A."/>
            <person name="Bader C.D."/>
            <person name="Loehr J."/>
            <person name="Walesch S."/>
            <person name="Walt C."/>
            <person name="Boldt J."/>
            <person name="Bunk B."/>
            <person name="Haeckl F.J.F.P.J."/>
            <person name="Gunesch A.P."/>
            <person name="Birkelbach J."/>
            <person name="Nuebel U."/>
            <person name="Pietschmann T."/>
            <person name="Bach T."/>
            <person name="Mueller R."/>
        </authorList>
    </citation>
    <scope>NUCLEOTIDE SEQUENCE</scope>
    <source>
        <strain evidence="3">MSr11367</strain>
    </source>
</reference>
<feature type="compositionally biased region" description="Basic and acidic residues" evidence="1">
    <location>
        <begin position="258"/>
        <end position="267"/>
    </location>
</feature>
<protein>
    <submittedName>
        <fullName evidence="3">ATP-binding protein</fullName>
    </submittedName>
</protein>
<name>A0ABZ2LIH9_9BACT</name>
<dbReference type="RefSeq" id="WP_394838640.1">
    <property type="nucleotide sequence ID" value="NZ_CP089929.1"/>
</dbReference>
<dbReference type="CDD" id="cd00009">
    <property type="entry name" value="AAA"/>
    <property type="match status" value="1"/>
</dbReference>
<dbReference type="PANTHER" id="PTHR30050">
    <property type="entry name" value="CHROMOSOMAL REPLICATION INITIATOR PROTEIN DNAA"/>
    <property type="match status" value="1"/>
</dbReference>
<evidence type="ECO:0000259" key="2">
    <source>
        <dbReference type="SMART" id="SM00382"/>
    </source>
</evidence>
<dbReference type="EMBL" id="CP089983">
    <property type="protein sequence ID" value="WXB08966.1"/>
    <property type="molecule type" value="Genomic_DNA"/>
</dbReference>
<dbReference type="PANTHER" id="PTHR30050:SF4">
    <property type="entry name" value="ATP-BINDING PROTEIN RV3427C IN INSERTION SEQUENCE-RELATED"/>
    <property type="match status" value="1"/>
</dbReference>
<dbReference type="Pfam" id="PF01695">
    <property type="entry name" value="IstB_IS21"/>
    <property type="match status" value="1"/>
</dbReference>
<keyword evidence="4" id="KW-1185">Reference proteome</keyword>